<dbReference type="OrthoDB" id="429842at2759"/>
<comment type="caution">
    <text evidence="2">The sequence shown here is derived from an EMBL/GenBank/DDBJ whole genome shotgun (WGS) entry which is preliminary data.</text>
</comment>
<evidence type="ECO:0000313" key="3">
    <source>
        <dbReference type="Proteomes" id="UP000236319"/>
    </source>
</evidence>
<dbReference type="Pfam" id="PF20725">
    <property type="entry name" value="DUF6832"/>
    <property type="match status" value="1"/>
</dbReference>
<dbReference type="GeneID" id="39875833"/>
<dbReference type="Pfam" id="PF20724">
    <property type="entry name" value="DUF6831"/>
    <property type="match status" value="1"/>
</dbReference>
<accession>A0A2H6KGD8</accession>
<name>A0A2H6KGD8_9APIC</name>
<gene>
    <name evidence="2" type="ORF">BOVATA_035560</name>
</gene>
<dbReference type="RefSeq" id="XP_028868306.1">
    <property type="nucleotide sequence ID" value="XM_029012473.1"/>
</dbReference>
<feature type="domain" description="DUF6832" evidence="1">
    <location>
        <begin position="24"/>
        <end position="186"/>
    </location>
</feature>
<protein>
    <recommendedName>
        <fullName evidence="1">DUF6832 domain-containing protein</fullName>
    </recommendedName>
</protein>
<dbReference type="InterPro" id="IPR049235">
    <property type="entry name" value="DUF6832"/>
</dbReference>
<dbReference type="VEuPathDB" id="PiroplasmaDB:BOVATA_035560"/>
<evidence type="ECO:0000313" key="2">
    <source>
        <dbReference type="EMBL" id="GBE62063.1"/>
    </source>
</evidence>
<proteinExistence type="predicted"/>
<evidence type="ECO:0000259" key="1">
    <source>
        <dbReference type="Pfam" id="PF20725"/>
    </source>
</evidence>
<keyword evidence="3" id="KW-1185">Reference proteome</keyword>
<dbReference type="EMBL" id="BDSA01000004">
    <property type="protein sequence ID" value="GBE62063.1"/>
    <property type="molecule type" value="Genomic_DNA"/>
</dbReference>
<reference evidence="2 3" key="1">
    <citation type="journal article" date="2017" name="BMC Genomics">
        <title>Whole-genome assembly of Babesia ovata and comparative genomics between closely related pathogens.</title>
        <authorList>
            <person name="Yamagishi J."/>
            <person name="Asada M."/>
            <person name="Hakimi H."/>
            <person name="Tanaka T.Q."/>
            <person name="Sugimoto C."/>
            <person name="Kawazu S."/>
        </authorList>
    </citation>
    <scope>NUCLEOTIDE SEQUENCE [LARGE SCALE GENOMIC DNA]</scope>
    <source>
        <strain evidence="2 3">Miyake</strain>
    </source>
</reference>
<dbReference type="AlphaFoldDB" id="A0A2H6KGD8"/>
<dbReference type="Proteomes" id="UP000236319">
    <property type="component" value="Unassembled WGS sequence"/>
</dbReference>
<sequence length="473" mass="54283">MLGLSRSFRALQSAVATGQIATREYLESFEPRSLRRLKVFDSTPPDDLRRVYFERLTANYSNPRSILKLYRSYIAVDDYPCYSWLVRCLCQLGNAFSFNSFWSPKDRQSLVSLPLFKYLIYDLFERKRYLQPRHAPRVLFALTALDYRCWPLISEILSLVESNLDNWRLPTLGCMIFCSVYLGLHNTPVGSIARIGGGANSGNNIVDVLFNEVLRRDPSDAKGFDWALLAYSLVMTNRYEWPSNSTSALPLFLERACESLTLETLPLSGWTQYILYLTLYCTDVERPLNETAIKSSVPFEFQESLHVRWLNDILVHAQPQGSEELQKDVDSVLEGLGITEGLINCSVGREDDEQHCLFAGHVFPNRRLCFEYNYLKGLPNGEPVEGGLISFRRRIFRKCGYSVAVIHGNQWDGLSLAEKEEQLMRILSAFPELPGETYESKPEPLSFEDHTGIKHMKHLRPQMTSWPPEKIMV</sequence>
<organism evidence="2 3">
    <name type="scientific">Babesia ovata</name>
    <dbReference type="NCBI Taxonomy" id="189622"/>
    <lineage>
        <taxon>Eukaryota</taxon>
        <taxon>Sar</taxon>
        <taxon>Alveolata</taxon>
        <taxon>Apicomplexa</taxon>
        <taxon>Aconoidasida</taxon>
        <taxon>Piroplasmida</taxon>
        <taxon>Babesiidae</taxon>
        <taxon>Babesia</taxon>
    </lineage>
</organism>